<comment type="similarity">
    <text evidence="4">Belongs to the class I-like SAM-binding methyltransferase superfamily. RNA M5U methyltransferase family.</text>
</comment>
<protein>
    <submittedName>
        <fullName evidence="6">RNA methyltransferase, TrmA family</fullName>
    </submittedName>
</protein>
<evidence type="ECO:0000313" key="7">
    <source>
        <dbReference type="Proteomes" id="UP000001511"/>
    </source>
</evidence>
<evidence type="ECO:0000256" key="4">
    <source>
        <dbReference type="PROSITE-ProRule" id="PRU01024"/>
    </source>
</evidence>
<dbReference type="OrthoDB" id="9804590at2"/>
<feature type="active site" description="Nucleophile" evidence="4">
    <location>
        <position position="410"/>
    </location>
</feature>
<keyword evidence="3 4" id="KW-0949">S-adenosyl-L-methionine</keyword>
<evidence type="ECO:0000256" key="2">
    <source>
        <dbReference type="ARBA" id="ARBA00022679"/>
    </source>
</evidence>
<dbReference type="PANTHER" id="PTHR11061">
    <property type="entry name" value="RNA M5U METHYLTRANSFERASE"/>
    <property type="match status" value="1"/>
</dbReference>
<accession>D7E3Q0</accession>
<keyword evidence="7" id="KW-1185">Reference proteome</keyword>
<dbReference type="InterPro" id="IPR010280">
    <property type="entry name" value="U5_MeTrfase_fam"/>
</dbReference>
<dbReference type="RefSeq" id="WP_013192233.1">
    <property type="nucleotide sequence ID" value="NC_014248.1"/>
</dbReference>
<dbReference type="InterPro" id="IPR012340">
    <property type="entry name" value="NA-bd_OB-fold"/>
</dbReference>
<dbReference type="SUPFAM" id="SSF50249">
    <property type="entry name" value="Nucleic acid-binding proteins"/>
    <property type="match status" value="1"/>
</dbReference>
<feature type="domain" description="TRAM" evidence="5">
    <location>
        <begin position="5"/>
        <end position="63"/>
    </location>
</feature>
<dbReference type="Pfam" id="PF01938">
    <property type="entry name" value="TRAM"/>
    <property type="match status" value="1"/>
</dbReference>
<keyword evidence="2 4" id="KW-0808">Transferase</keyword>
<dbReference type="FunFam" id="2.40.50.140:FF:000097">
    <property type="entry name" value="23S rRNA (uracil(1939)-C(5))-methyltransferase RlmD"/>
    <property type="match status" value="1"/>
</dbReference>
<dbReference type="EMBL" id="CP002059">
    <property type="protein sequence ID" value="ADI65219.1"/>
    <property type="molecule type" value="Genomic_DNA"/>
</dbReference>
<feature type="binding site" evidence="4">
    <location>
        <position position="288"/>
    </location>
    <ligand>
        <name>S-adenosyl-L-methionine</name>
        <dbReference type="ChEBI" id="CHEBI:59789"/>
    </ligand>
</feature>
<gene>
    <name evidence="6" type="ordered locus">Aazo_3654</name>
</gene>
<dbReference type="NCBIfam" id="TIGR00479">
    <property type="entry name" value="rumA"/>
    <property type="match status" value="1"/>
</dbReference>
<evidence type="ECO:0000313" key="6">
    <source>
        <dbReference type="EMBL" id="ADI65219.1"/>
    </source>
</evidence>
<dbReference type="PROSITE" id="PS50926">
    <property type="entry name" value="TRAM"/>
    <property type="match status" value="1"/>
</dbReference>
<dbReference type="CDD" id="cd02440">
    <property type="entry name" value="AdoMet_MTases"/>
    <property type="match status" value="1"/>
</dbReference>
<dbReference type="AlphaFoldDB" id="D7E3Q0"/>
<dbReference type="Gene3D" id="2.40.50.140">
    <property type="entry name" value="Nucleic acid-binding proteins"/>
    <property type="match status" value="1"/>
</dbReference>
<dbReference type="PROSITE" id="PS51687">
    <property type="entry name" value="SAM_MT_RNA_M5U"/>
    <property type="match status" value="1"/>
</dbReference>
<dbReference type="KEGG" id="naz:Aazo_3654"/>
<dbReference type="eggNOG" id="COG2265">
    <property type="taxonomic scope" value="Bacteria"/>
</dbReference>
<sequence>MTNTVWRQGEIIEVEISDLTDAGDGVGRFEQRVVFVTDTVPGDRILVRLLHVKPKYAHGILKQILIPSPHRIRPSCIVADKCGGCQWQHIDDDYQLTAKQNQVIQALERIGRFANPPVDPVLVADSSLAYRNKVTYPLGISPTGQVQAGYYQKGSHQLINLNQCPVQDSRLNPLLAEVKLDIQKRGWSIYDETRHQGSIRHLGLRIGRRTGEMLLTLVVKDKNLPGIETQAQEWLQRYPHLMGVCLNRNSDRTNVIFGNETVCIAGIPHLREKFADIEFQVRPETFFQVYTETAEALLQVIQSELNFQGNEILVDAYCGIGTLTLPLAKQSHQVIGLEVQSAAVEQAIFNAQHNGINNVTFQVGAVEKNLPNLGIIPDIVLLDPPRKGCEANVIKSLLSLKPSRIVYVTCKVATLSRDLKLLCEHGLYKLTRVQPADFFPQTAHVESAAFLVRDQ</sequence>
<feature type="binding site" evidence="4">
    <location>
        <position position="317"/>
    </location>
    <ligand>
        <name>S-adenosyl-L-methionine</name>
        <dbReference type="ChEBI" id="CHEBI:59789"/>
    </ligand>
</feature>
<dbReference type="FunFam" id="2.40.50.1070:FF:000003">
    <property type="entry name" value="23S rRNA (Uracil-5-)-methyltransferase RumA"/>
    <property type="match status" value="1"/>
</dbReference>
<evidence type="ECO:0000256" key="3">
    <source>
        <dbReference type="ARBA" id="ARBA00022691"/>
    </source>
</evidence>
<feature type="binding site" evidence="4">
    <location>
        <position position="383"/>
    </location>
    <ligand>
        <name>S-adenosyl-L-methionine</name>
        <dbReference type="ChEBI" id="CHEBI:59789"/>
    </ligand>
</feature>
<dbReference type="SUPFAM" id="SSF53335">
    <property type="entry name" value="S-adenosyl-L-methionine-dependent methyltransferases"/>
    <property type="match status" value="1"/>
</dbReference>
<keyword evidence="1 4" id="KW-0489">Methyltransferase</keyword>
<dbReference type="PANTHER" id="PTHR11061:SF30">
    <property type="entry name" value="TRNA (URACIL(54)-C(5))-METHYLTRANSFERASE"/>
    <property type="match status" value="1"/>
</dbReference>
<dbReference type="Pfam" id="PF13847">
    <property type="entry name" value="Methyltransf_31"/>
    <property type="match status" value="1"/>
</dbReference>
<dbReference type="GO" id="GO:0070041">
    <property type="term" value="F:rRNA (uridine-C5-)-methyltransferase activity"/>
    <property type="evidence" value="ECO:0007669"/>
    <property type="project" value="TreeGrafter"/>
</dbReference>
<organism evidence="6 7">
    <name type="scientific">Nostoc azollae (strain 0708)</name>
    <name type="common">Anabaena azollae (strain 0708)</name>
    <dbReference type="NCBI Taxonomy" id="551115"/>
    <lineage>
        <taxon>Bacteria</taxon>
        <taxon>Bacillati</taxon>
        <taxon>Cyanobacteriota</taxon>
        <taxon>Cyanophyceae</taxon>
        <taxon>Nostocales</taxon>
        <taxon>Nostocaceae</taxon>
        <taxon>Trichormus</taxon>
    </lineage>
</organism>
<dbReference type="HOGENOM" id="CLU_014689_7_0_3"/>
<name>D7E3Q0_NOSA0</name>
<dbReference type="Pfam" id="PF05958">
    <property type="entry name" value="tRNA_U5-meth_tr"/>
    <property type="match status" value="1"/>
</dbReference>
<evidence type="ECO:0000256" key="1">
    <source>
        <dbReference type="ARBA" id="ARBA00022603"/>
    </source>
</evidence>
<feature type="binding site" evidence="4">
    <location>
        <position position="338"/>
    </location>
    <ligand>
        <name>S-adenosyl-L-methionine</name>
        <dbReference type="ChEBI" id="CHEBI:59789"/>
    </ligand>
</feature>
<proteinExistence type="inferred from homology"/>
<reference evidence="6 7" key="1">
    <citation type="journal article" date="2010" name="PLoS ONE">
        <title>Genome erosion in a nitrogen-fixing vertically transmitted endosymbiotic multicellular cyanobacterium.</title>
        <authorList>
            <person name="Ran L."/>
            <person name="Larsson J."/>
            <person name="Vigil-Stenman T."/>
            <person name="Nylander J.A."/>
            <person name="Ininbergs K."/>
            <person name="Zheng W.W."/>
            <person name="Lapidus A."/>
            <person name="Lowry S."/>
            <person name="Haselkorn R."/>
            <person name="Bergman B."/>
        </authorList>
    </citation>
    <scope>NUCLEOTIDE SEQUENCE [LARGE SCALE GENOMIC DNA]</scope>
    <source>
        <strain evidence="6 7">0708</strain>
    </source>
</reference>
<dbReference type="STRING" id="551115.Aazo_3654"/>
<dbReference type="FunFam" id="3.40.50.150:FF:000009">
    <property type="entry name" value="23S rRNA (Uracil(1939)-C(5))-methyltransferase RlmD"/>
    <property type="match status" value="1"/>
</dbReference>
<dbReference type="Gene3D" id="2.40.50.1070">
    <property type="match status" value="1"/>
</dbReference>
<dbReference type="GO" id="GO:0070475">
    <property type="term" value="P:rRNA base methylation"/>
    <property type="evidence" value="ECO:0007669"/>
    <property type="project" value="TreeGrafter"/>
</dbReference>
<dbReference type="Gene3D" id="3.40.50.150">
    <property type="entry name" value="Vaccinia Virus protein VP39"/>
    <property type="match status" value="1"/>
</dbReference>
<dbReference type="InterPro" id="IPR025714">
    <property type="entry name" value="Methyltranfer_dom"/>
</dbReference>
<dbReference type="InterPro" id="IPR029063">
    <property type="entry name" value="SAM-dependent_MTases_sf"/>
</dbReference>
<dbReference type="InterPro" id="IPR002792">
    <property type="entry name" value="TRAM_dom"/>
</dbReference>
<dbReference type="Proteomes" id="UP000001511">
    <property type="component" value="Chromosome"/>
</dbReference>
<evidence type="ECO:0000259" key="5">
    <source>
        <dbReference type="PROSITE" id="PS50926"/>
    </source>
</evidence>